<dbReference type="Gene3D" id="6.10.140.2220">
    <property type="match status" value="1"/>
</dbReference>
<dbReference type="SUPFAM" id="SSF144232">
    <property type="entry name" value="HIT/MYND zinc finger-like"/>
    <property type="match status" value="1"/>
</dbReference>
<dbReference type="EMBL" id="DS547115">
    <property type="protein sequence ID" value="EDR05059.1"/>
    <property type="molecule type" value="Genomic_DNA"/>
</dbReference>
<dbReference type="Proteomes" id="UP000001194">
    <property type="component" value="Unassembled WGS sequence"/>
</dbReference>
<dbReference type="InterPro" id="IPR002893">
    <property type="entry name" value="Znf_MYND"/>
</dbReference>
<reference evidence="6 7" key="1">
    <citation type="journal article" date="2008" name="Nature">
        <title>The genome of Laccaria bicolor provides insights into mycorrhizal symbiosis.</title>
        <authorList>
            <person name="Martin F."/>
            <person name="Aerts A."/>
            <person name="Ahren D."/>
            <person name="Brun A."/>
            <person name="Danchin E.G.J."/>
            <person name="Duchaussoy F."/>
            <person name="Gibon J."/>
            <person name="Kohler A."/>
            <person name="Lindquist E."/>
            <person name="Pereda V."/>
            <person name="Salamov A."/>
            <person name="Shapiro H.J."/>
            <person name="Wuyts J."/>
            <person name="Blaudez D."/>
            <person name="Buee M."/>
            <person name="Brokstein P."/>
            <person name="Canbaeck B."/>
            <person name="Cohen D."/>
            <person name="Courty P.E."/>
            <person name="Coutinho P.M."/>
            <person name="Delaruelle C."/>
            <person name="Detter J.C."/>
            <person name="Deveau A."/>
            <person name="DiFazio S."/>
            <person name="Duplessis S."/>
            <person name="Fraissinet-Tachet L."/>
            <person name="Lucic E."/>
            <person name="Frey-Klett P."/>
            <person name="Fourrey C."/>
            <person name="Feussner I."/>
            <person name="Gay G."/>
            <person name="Grimwood J."/>
            <person name="Hoegger P.J."/>
            <person name="Jain P."/>
            <person name="Kilaru S."/>
            <person name="Labbe J."/>
            <person name="Lin Y.C."/>
            <person name="Legue V."/>
            <person name="Le Tacon F."/>
            <person name="Marmeisse R."/>
            <person name="Melayah D."/>
            <person name="Montanini B."/>
            <person name="Muratet M."/>
            <person name="Nehls U."/>
            <person name="Niculita-Hirzel H."/>
            <person name="Oudot-Le Secq M.P."/>
            <person name="Peter M."/>
            <person name="Quesneville H."/>
            <person name="Rajashekar B."/>
            <person name="Reich M."/>
            <person name="Rouhier N."/>
            <person name="Schmutz J."/>
            <person name="Yin T."/>
            <person name="Chalot M."/>
            <person name="Henrissat B."/>
            <person name="Kuees U."/>
            <person name="Lucas S."/>
            <person name="Van de Peer Y."/>
            <person name="Podila G.K."/>
            <person name="Polle A."/>
            <person name="Pukkila P.J."/>
            <person name="Richardson P.M."/>
            <person name="Rouze P."/>
            <person name="Sanders I.R."/>
            <person name="Stajich J.E."/>
            <person name="Tunlid A."/>
            <person name="Tuskan G."/>
            <person name="Grigoriev I.V."/>
        </authorList>
    </citation>
    <scope>NUCLEOTIDE SEQUENCE [LARGE SCALE GENOMIC DNA]</scope>
    <source>
        <strain evidence="7">S238N-H82 / ATCC MYA-4686</strain>
    </source>
</reference>
<organism evidence="7">
    <name type="scientific">Laccaria bicolor (strain S238N-H82 / ATCC MYA-4686)</name>
    <name type="common">Bicoloured deceiver</name>
    <name type="synonym">Laccaria laccata var. bicolor</name>
    <dbReference type="NCBI Taxonomy" id="486041"/>
    <lineage>
        <taxon>Eukaryota</taxon>
        <taxon>Fungi</taxon>
        <taxon>Dikarya</taxon>
        <taxon>Basidiomycota</taxon>
        <taxon>Agaricomycotina</taxon>
        <taxon>Agaricomycetes</taxon>
        <taxon>Agaricomycetidae</taxon>
        <taxon>Agaricales</taxon>
        <taxon>Agaricineae</taxon>
        <taxon>Hydnangiaceae</taxon>
        <taxon>Laccaria</taxon>
    </lineage>
</organism>
<feature type="domain" description="MYND-type" evidence="5">
    <location>
        <begin position="284"/>
        <end position="331"/>
    </location>
</feature>
<keyword evidence="7" id="KW-1185">Reference proteome</keyword>
<dbReference type="AlphaFoldDB" id="B0DKG0"/>
<evidence type="ECO:0000256" key="2">
    <source>
        <dbReference type="ARBA" id="ARBA00022771"/>
    </source>
</evidence>
<evidence type="ECO:0000256" key="3">
    <source>
        <dbReference type="ARBA" id="ARBA00022833"/>
    </source>
</evidence>
<dbReference type="GO" id="GO:0008270">
    <property type="term" value="F:zinc ion binding"/>
    <property type="evidence" value="ECO:0007669"/>
    <property type="project" value="UniProtKB-KW"/>
</dbReference>
<dbReference type="PROSITE" id="PS50865">
    <property type="entry name" value="ZF_MYND_2"/>
    <property type="match status" value="1"/>
</dbReference>
<keyword evidence="1" id="KW-0479">Metal-binding</keyword>
<accession>B0DKG0</accession>
<evidence type="ECO:0000313" key="7">
    <source>
        <dbReference type="Proteomes" id="UP000001194"/>
    </source>
</evidence>
<evidence type="ECO:0000256" key="1">
    <source>
        <dbReference type="ARBA" id="ARBA00022723"/>
    </source>
</evidence>
<keyword evidence="3" id="KW-0862">Zinc</keyword>
<sequence length="572" mass="65034">MARGKNRSISMFPLELIGDVHDLPDCETDTAAWVKATDVIAKKRFDPSQPLPRDFQRGQSESNFEAMMNDDVLQEIINARRIGCASHLHLSQIAMDYLTQRDFENTWIDLGKAGQEVHIFKAYREQNEEDNSPMGSLSIGKTDCPELSSDQLTRGDGKGFIELLQVFLLENNQTPPTQPFILENARYDKIIGWMGDDDPCKNRKVFLGLRRLMRTYHISSFCLHVLMSIDGRKIKRVKYTNEHFKTKETLEKMKPMMDHFVGPELADQWQRDEAQKRKEMVLFCSACLKPEEKDVTGKMPACTKCKAIGREIRYCNKACQKAAWKTHKLECGKPYDISQVLNDVVPFSFSTHDVEISPRPDIPKALPGYRRSPYLIRQIEYLTNYPTKDYVLQLPPDKNSRYEELNGVSLDTPHGAAAFIIMRNRVMMGLSAQQGVDSAMLYMYRVLQRSVTEGEMEEALLRKQLGKEYGETWERVLKADKAGKPPGSPGKVSRQEIDHALGCLKRLGRFGVVLKDYVPGRGQSVLLPILVGPKKDVMVDVDFPKELMPSEADGIDLRKLLQLAALLAQKQG</sequence>
<evidence type="ECO:0000256" key="4">
    <source>
        <dbReference type="PROSITE-ProRule" id="PRU00134"/>
    </source>
</evidence>
<dbReference type="RefSeq" id="XP_001884449.1">
    <property type="nucleotide sequence ID" value="XM_001884414.1"/>
</dbReference>
<dbReference type="GeneID" id="6079889"/>
<keyword evidence="2 4" id="KW-0863">Zinc-finger</keyword>
<proteinExistence type="predicted"/>
<dbReference type="Pfam" id="PF01753">
    <property type="entry name" value="zf-MYND"/>
    <property type="match status" value="1"/>
</dbReference>
<name>B0DKG0_LACBS</name>
<dbReference type="InParanoid" id="B0DKG0"/>
<dbReference type="HOGENOM" id="CLU_481557_0_0_1"/>
<protein>
    <submittedName>
        <fullName evidence="6">Predicted protein</fullName>
    </submittedName>
</protein>
<dbReference type="KEGG" id="lbc:LACBIDRAFT_294953"/>
<evidence type="ECO:0000313" key="6">
    <source>
        <dbReference type="EMBL" id="EDR05059.1"/>
    </source>
</evidence>
<dbReference type="OrthoDB" id="2975457at2759"/>
<evidence type="ECO:0000259" key="5">
    <source>
        <dbReference type="PROSITE" id="PS50865"/>
    </source>
</evidence>
<gene>
    <name evidence="6" type="ORF">LACBIDRAFT_294953</name>
</gene>